<dbReference type="InterPro" id="IPR021138">
    <property type="entry name" value="Ribosomal_eL20_eukaryotes"/>
</dbReference>
<dbReference type="AlphaFoldDB" id="A0A7S3XHS9"/>
<keyword evidence="3 4" id="KW-0687">Ribonucleoprotein</keyword>
<dbReference type="InterPro" id="IPR023573">
    <property type="entry name" value="Ribosomal_eL20_dom"/>
</dbReference>
<feature type="domain" description="Large ribosomal subunit protein eL20" evidence="5">
    <location>
        <begin position="15"/>
        <end position="136"/>
    </location>
</feature>
<dbReference type="GO" id="GO:1990904">
    <property type="term" value="C:ribonucleoprotein complex"/>
    <property type="evidence" value="ECO:0007669"/>
    <property type="project" value="UniProtKB-KW"/>
</dbReference>
<accession>A0A7S3XHS9</accession>
<dbReference type="Gene3D" id="3.10.20.10">
    <property type="match status" value="2"/>
</dbReference>
<evidence type="ECO:0000256" key="1">
    <source>
        <dbReference type="ARBA" id="ARBA00009362"/>
    </source>
</evidence>
<keyword evidence="2 4" id="KW-0689">Ribosomal protein</keyword>
<protein>
    <recommendedName>
        <fullName evidence="4">60S ribosomal protein L18a</fullName>
    </recommendedName>
</protein>
<evidence type="ECO:0000313" key="6">
    <source>
        <dbReference type="EMBL" id="CAE0615399.1"/>
    </source>
</evidence>
<proteinExistence type="inferred from homology"/>
<dbReference type="PANTHER" id="PTHR10052">
    <property type="entry name" value="60S RIBOSOMAL PROTEIN L18A"/>
    <property type="match status" value="1"/>
</dbReference>
<evidence type="ECO:0000256" key="3">
    <source>
        <dbReference type="ARBA" id="ARBA00023274"/>
    </source>
</evidence>
<dbReference type="SUPFAM" id="SSF160374">
    <property type="entry name" value="RplX-like"/>
    <property type="match status" value="1"/>
</dbReference>
<evidence type="ECO:0000256" key="4">
    <source>
        <dbReference type="PIRNR" id="PIRNR002190"/>
    </source>
</evidence>
<dbReference type="InterPro" id="IPR028877">
    <property type="entry name" value="Ribosomal_eL20"/>
</dbReference>
<dbReference type="PIRSF" id="PIRSF002190">
    <property type="entry name" value="Ribosomal_L18a"/>
    <property type="match status" value="1"/>
</dbReference>
<dbReference type="FunFam" id="3.10.20.10:FF:000001">
    <property type="entry name" value="60S ribosomal protein L18a"/>
    <property type="match status" value="1"/>
</dbReference>
<dbReference type="Pfam" id="PF01775">
    <property type="entry name" value="Ribosomal_L18A"/>
    <property type="match status" value="1"/>
</dbReference>
<evidence type="ECO:0000256" key="2">
    <source>
        <dbReference type="ARBA" id="ARBA00022980"/>
    </source>
</evidence>
<sequence length="183" mass="21426">MGKAPKTCPTLVQKMHQYQIVGRAQPTKKQPEPKIYRMKLFAKNKVIARSKFWYFMKKLTKAKKTGGELLALNEIGEAHPLRPSNYGVWFRYQSRTDTHNMYKEFRDVTLTGAIGQLMQEMAGRHRALPESIQIIDTKELKPEECKRPHVTQLLPQNLKFPQVDRIKPVLPHLRRTFYVKPKN</sequence>
<dbReference type="EMBL" id="HBIT01002943">
    <property type="protein sequence ID" value="CAE0615399.1"/>
    <property type="molecule type" value="Transcribed_RNA"/>
</dbReference>
<name>A0A7S3XHS9_OXYMA</name>
<dbReference type="GO" id="GO:0003735">
    <property type="term" value="F:structural constituent of ribosome"/>
    <property type="evidence" value="ECO:0007669"/>
    <property type="project" value="InterPro"/>
</dbReference>
<dbReference type="GO" id="GO:0005840">
    <property type="term" value="C:ribosome"/>
    <property type="evidence" value="ECO:0007669"/>
    <property type="project" value="UniProtKB-KW"/>
</dbReference>
<dbReference type="FunFam" id="3.10.20.10:FF:000002">
    <property type="entry name" value="60S ribosomal protein L18a"/>
    <property type="match status" value="1"/>
</dbReference>
<reference evidence="6" key="1">
    <citation type="submission" date="2021-01" db="EMBL/GenBank/DDBJ databases">
        <authorList>
            <person name="Corre E."/>
            <person name="Pelletier E."/>
            <person name="Niang G."/>
            <person name="Scheremetjew M."/>
            <person name="Finn R."/>
            <person name="Kale V."/>
            <person name="Holt S."/>
            <person name="Cochrane G."/>
            <person name="Meng A."/>
            <person name="Brown T."/>
            <person name="Cohen L."/>
        </authorList>
    </citation>
    <scope>NUCLEOTIDE SEQUENCE</scope>
    <source>
        <strain evidence="6">CCMP1795</strain>
    </source>
</reference>
<gene>
    <name evidence="6" type="ORF">OMAR00292_LOCUS1274</name>
</gene>
<dbReference type="GO" id="GO:0006412">
    <property type="term" value="P:translation"/>
    <property type="evidence" value="ECO:0007669"/>
    <property type="project" value="InterPro"/>
</dbReference>
<comment type="similarity">
    <text evidence="1 4">Belongs to the eukaryotic ribosomal protein eL20 family.</text>
</comment>
<organism evidence="6">
    <name type="scientific">Oxyrrhis marina</name>
    <name type="common">Dinoflagellate</name>
    <dbReference type="NCBI Taxonomy" id="2969"/>
    <lineage>
        <taxon>Eukaryota</taxon>
        <taxon>Sar</taxon>
        <taxon>Alveolata</taxon>
        <taxon>Dinophyceae</taxon>
        <taxon>Oxyrrhinales</taxon>
        <taxon>Oxyrrhinaceae</taxon>
        <taxon>Oxyrrhis</taxon>
    </lineage>
</organism>
<dbReference type="HAMAP" id="MF_00273">
    <property type="entry name" value="Ribosomal_eL20"/>
    <property type="match status" value="1"/>
</dbReference>
<evidence type="ECO:0000259" key="5">
    <source>
        <dbReference type="Pfam" id="PF01775"/>
    </source>
</evidence>